<proteinExistence type="predicted"/>
<dbReference type="EMBL" id="JAPDDP010000031">
    <property type="protein sequence ID" value="MDA0182135.1"/>
    <property type="molecule type" value="Genomic_DNA"/>
</dbReference>
<reference evidence="4" key="1">
    <citation type="submission" date="2022-10" db="EMBL/GenBank/DDBJ databases">
        <title>The WGS of Solirubrobacter phytolaccae KCTC 29190.</title>
        <authorList>
            <person name="Jiang Z."/>
        </authorList>
    </citation>
    <scope>NUCLEOTIDE SEQUENCE</scope>
    <source>
        <strain evidence="4">KCTC 29190</strain>
    </source>
</reference>
<sequence>MSTPEHAVWHDVECGRYLADMALWEELASEAERTLDIGAGTGRVTLRLVAAGHDVTALDIDAGLLAELQRRAKTPVATITADASDFTTDGQFDLIAVPMQTVQLLTDRDGFFASVRRALAPGGRLAIAIATELEPYDGSPPLPAPDIGHDDGWTYISQPVAIRVDEERASIERVRQRVSPEQERITTEDLIELHVVTPGELAEEAAEHGLEAEELRHIPETLEHVASQVVLFRG</sequence>
<dbReference type="PANTHER" id="PTHR43861">
    <property type="entry name" value="TRANS-ACONITATE 2-METHYLTRANSFERASE-RELATED"/>
    <property type="match status" value="1"/>
</dbReference>
<evidence type="ECO:0000256" key="2">
    <source>
        <dbReference type="ARBA" id="ARBA00022679"/>
    </source>
</evidence>
<evidence type="ECO:0000256" key="1">
    <source>
        <dbReference type="ARBA" id="ARBA00022603"/>
    </source>
</evidence>
<dbReference type="GO" id="GO:0032259">
    <property type="term" value="P:methylation"/>
    <property type="evidence" value="ECO:0007669"/>
    <property type="project" value="UniProtKB-KW"/>
</dbReference>
<accession>A0A9X3SC58</accession>
<keyword evidence="2" id="KW-0808">Transferase</keyword>
<feature type="domain" description="Methyltransferase" evidence="3">
    <location>
        <begin position="35"/>
        <end position="123"/>
    </location>
</feature>
<dbReference type="Pfam" id="PF13649">
    <property type="entry name" value="Methyltransf_25"/>
    <property type="match status" value="1"/>
</dbReference>
<comment type="caution">
    <text evidence="4">The sequence shown here is derived from an EMBL/GenBank/DDBJ whole genome shotgun (WGS) entry which is preliminary data.</text>
</comment>
<dbReference type="SUPFAM" id="SSF53335">
    <property type="entry name" value="S-adenosyl-L-methionine-dependent methyltransferases"/>
    <property type="match status" value="1"/>
</dbReference>
<name>A0A9X3SC58_9ACTN</name>
<dbReference type="CDD" id="cd02440">
    <property type="entry name" value="AdoMet_MTases"/>
    <property type="match status" value="1"/>
</dbReference>
<evidence type="ECO:0000313" key="4">
    <source>
        <dbReference type="EMBL" id="MDA0182135.1"/>
    </source>
</evidence>
<dbReference type="GO" id="GO:0008168">
    <property type="term" value="F:methyltransferase activity"/>
    <property type="evidence" value="ECO:0007669"/>
    <property type="project" value="UniProtKB-KW"/>
</dbReference>
<gene>
    <name evidence="4" type="ORF">OJ997_17650</name>
</gene>
<dbReference type="RefSeq" id="WP_270026496.1">
    <property type="nucleotide sequence ID" value="NZ_JAPDDP010000031.1"/>
</dbReference>
<evidence type="ECO:0000259" key="3">
    <source>
        <dbReference type="Pfam" id="PF13649"/>
    </source>
</evidence>
<keyword evidence="1 4" id="KW-0489">Methyltransferase</keyword>
<dbReference type="AlphaFoldDB" id="A0A9X3SC58"/>
<dbReference type="InterPro" id="IPR029063">
    <property type="entry name" value="SAM-dependent_MTases_sf"/>
</dbReference>
<dbReference type="Gene3D" id="3.40.50.150">
    <property type="entry name" value="Vaccinia Virus protein VP39"/>
    <property type="match status" value="1"/>
</dbReference>
<protein>
    <submittedName>
        <fullName evidence="4">Class I SAM-dependent methyltransferase</fullName>
    </submittedName>
</protein>
<keyword evidence="5" id="KW-1185">Reference proteome</keyword>
<dbReference type="InterPro" id="IPR041698">
    <property type="entry name" value="Methyltransf_25"/>
</dbReference>
<evidence type="ECO:0000313" key="5">
    <source>
        <dbReference type="Proteomes" id="UP001147653"/>
    </source>
</evidence>
<dbReference type="PANTHER" id="PTHR43861:SF1">
    <property type="entry name" value="TRANS-ACONITATE 2-METHYLTRANSFERASE"/>
    <property type="match status" value="1"/>
</dbReference>
<dbReference type="Proteomes" id="UP001147653">
    <property type="component" value="Unassembled WGS sequence"/>
</dbReference>
<organism evidence="4 5">
    <name type="scientific">Solirubrobacter phytolaccae</name>
    <dbReference type="NCBI Taxonomy" id="1404360"/>
    <lineage>
        <taxon>Bacteria</taxon>
        <taxon>Bacillati</taxon>
        <taxon>Actinomycetota</taxon>
        <taxon>Thermoleophilia</taxon>
        <taxon>Solirubrobacterales</taxon>
        <taxon>Solirubrobacteraceae</taxon>
        <taxon>Solirubrobacter</taxon>
    </lineage>
</organism>